<organism evidence="1 2">
    <name type="scientific">Formosa maritima</name>
    <dbReference type="NCBI Taxonomy" id="2592046"/>
    <lineage>
        <taxon>Bacteria</taxon>
        <taxon>Pseudomonadati</taxon>
        <taxon>Bacteroidota</taxon>
        <taxon>Flavobacteriia</taxon>
        <taxon>Flavobacteriales</taxon>
        <taxon>Flavobacteriaceae</taxon>
        <taxon>Formosa</taxon>
    </lineage>
</organism>
<dbReference type="EMBL" id="VSFC01000005">
    <property type="protein sequence ID" value="TYA59659.1"/>
    <property type="molecule type" value="Genomic_DNA"/>
</dbReference>
<proteinExistence type="predicted"/>
<keyword evidence="2" id="KW-1185">Reference proteome</keyword>
<evidence type="ECO:0000313" key="1">
    <source>
        <dbReference type="EMBL" id="TYA59659.1"/>
    </source>
</evidence>
<dbReference type="PANTHER" id="PTHR37953">
    <property type="entry name" value="UPF0127 PROTEIN MJ1496"/>
    <property type="match status" value="1"/>
</dbReference>
<dbReference type="RefSeq" id="WP_148452341.1">
    <property type="nucleotide sequence ID" value="NZ_VSFC01000005.1"/>
</dbReference>
<dbReference type="InterPro" id="IPR003795">
    <property type="entry name" value="DUF192"/>
</dbReference>
<evidence type="ECO:0000313" key="2">
    <source>
        <dbReference type="Proteomes" id="UP000324550"/>
    </source>
</evidence>
<dbReference type="Pfam" id="PF02643">
    <property type="entry name" value="DUF192"/>
    <property type="match status" value="1"/>
</dbReference>
<dbReference type="PROSITE" id="PS51257">
    <property type="entry name" value="PROKAR_LIPOPROTEIN"/>
    <property type="match status" value="1"/>
</dbReference>
<dbReference type="InterPro" id="IPR038695">
    <property type="entry name" value="Saro_0823-like_sf"/>
</dbReference>
<dbReference type="AlphaFoldDB" id="A0A5D0GMY3"/>
<reference evidence="1 2" key="1">
    <citation type="submission" date="2019-08" db="EMBL/GenBank/DDBJ databases">
        <title>Formosa sediminis sp. nov., isolated from marine sediment.</title>
        <authorList>
            <person name="Cao W.R."/>
        </authorList>
    </citation>
    <scope>NUCLEOTIDE SEQUENCE [LARGE SCALE GENOMIC DNA]</scope>
    <source>
        <strain evidence="1 2">1494</strain>
    </source>
</reference>
<dbReference type="Gene3D" id="2.60.120.1140">
    <property type="entry name" value="Protein of unknown function DUF192"/>
    <property type="match status" value="1"/>
</dbReference>
<comment type="caution">
    <text evidence="1">The sequence shown here is derived from an EMBL/GenBank/DDBJ whole genome shotgun (WGS) entry which is preliminary data.</text>
</comment>
<dbReference type="OrthoDB" id="5526466at2"/>
<dbReference type="PANTHER" id="PTHR37953:SF1">
    <property type="entry name" value="UPF0127 PROTEIN MJ1496"/>
    <property type="match status" value="1"/>
</dbReference>
<protein>
    <submittedName>
        <fullName evidence="1">DUF192 domain-containing protein</fullName>
    </submittedName>
</protein>
<gene>
    <name evidence="1" type="ORF">FVF61_00995</name>
</gene>
<dbReference type="Proteomes" id="UP000324550">
    <property type="component" value="Unassembled WGS sequence"/>
</dbReference>
<accession>A0A5D0GMY3</accession>
<sequence>MPLKIKHTLPYVFTISTIAFSVTTSCKEDKKVIKQVEIPFTKEGELTLYKSTSDSIISKIDIEIADTDYDTQTGLMYRNSMKKHQGMLFVFQDERPRSFYMKNTKFPLDLIYLDENKTIVSFQENAQPLNESSLPSNTPAKYVLEVNAGLVNKWQLQIGDRIEY</sequence>
<name>A0A5D0GMY3_9FLAO</name>